<evidence type="ECO:0000259" key="2">
    <source>
        <dbReference type="Pfam" id="PF12898"/>
    </source>
</evidence>
<dbReference type="EMBL" id="ML978068">
    <property type="protein sequence ID" value="KAF2017262.1"/>
    <property type="molecule type" value="Genomic_DNA"/>
</dbReference>
<name>A0A6A5XVM5_9PLEO</name>
<evidence type="ECO:0000313" key="3">
    <source>
        <dbReference type="EMBL" id="KAF2017262.1"/>
    </source>
</evidence>
<dbReference type="InterPro" id="IPR024630">
    <property type="entry name" value="Stc1"/>
</dbReference>
<dbReference type="OrthoDB" id="3514033at2759"/>
<feature type="compositionally biased region" description="Polar residues" evidence="1">
    <location>
        <begin position="186"/>
        <end position="218"/>
    </location>
</feature>
<protein>
    <recommendedName>
        <fullName evidence="2">Stc1 domain-containing protein</fullName>
    </recommendedName>
</protein>
<dbReference type="RefSeq" id="XP_033385601.1">
    <property type="nucleotide sequence ID" value="XM_033521213.1"/>
</dbReference>
<gene>
    <name evidence="3" type="ORF">BU24DRAFT_147018</name>
</gene>
<organism evidence="3 4">
    <name type="scientific">Aaosphaeria arxii CBS 175.79</name>
    <dbReference type="NCBI Taxonomy" id="1450172"/>
    <lineage>
        <taxon>Eukaryota</taxon>
        <taxon>Fungi</taxon>
        <taxon>Dikarya</taxon>
        <taxon>Ascomycota</taxon>
        <taxon>Pezizomycotina</taxon>
        <taxon>Dothideomycetes</taxon>
        <taxon>Pleosporomycetidae</taxon>
        <taxon>Pleosporales</taxon>
        <taxon>Pleosporales incertae sedis</taxon>
        <taxon>Aaosphaeria</taxon>
    </lineage>
</organism>
<feature type="region of interest" description="Disordered" evidence="1">
    <location>
        <begin position="184"/>
        <end position="218"/>
    </location>
</feature>
<dbReference type="GeneID" id="54278610"/>
<feature type="compositionally biased region" description="Acidic residues" evidence="1">
    <location>
        <begin position="274"/>
        <end position="288"/>
    </location>
</feature>
<evidence type="ECO:0000256" key="1">
    <source>
        <dbReference type="SAM" id="MobiDB-lite"/>
    </source>
</evidence>
<feature type="region of interest" description="Disordered" evidence="1">
    <location>
        <begin position="251"/>
        <end position="288"/>
    </location>
</feature>
<accession>A0A6A5XVM5</accession>
<dbReference type="AlphaFoldDB" id="A0A6A5XVM5"/>
<proteinExistence type="predicted"/>
<evidence type="ECO:0000313" key="4">
    <source>
        <dbReference type="Proteomes" id="UP000799778"/>
    </source>
</evidence>
<dbReference type="Pfam" id="PF12898">
    <property type="entry name" value="Stc1"/>
    <property type="match status" value="1"/>
</dbReference>
<dbReference type="Proteomes" id="UP000799778">
    <property type="component" value="Unassembled WGS sequence"/>
</dbReference>
<keyword evidence="4" id="KW-1185">Reference proteome</keyword>
<sequence>MGKGKARPFDPKLAAVKLPPKLKCYRCEVWRTENSYSEKQKNIARESILYKGQSSPPNLVCNRCNGGPLVELECTSCNVTKGLEDFAKSQRAVADHAKCYECVEKHLDLNPIIDRTYENPLRSHAIGDYSDGREPNYWEDTASQTDSSIKDGYDSIDDHGGIALSANFQTMSIQGNSMVGELIPGLSSNSSTNGTAKMTGTKSWDSRSTYLSQNQDSNTAKTFNSSVAERSNLSQVKGSWAKIRAFTAKDDSIKPMADDDWDSDEDEQKLGNDDSSDDGYGEDDDVEI</sequence>
<feature type="compositionally biased region" description="Acidic residues" evidence="1">
    <location>
        <begin position="258"/>
        <end position="267"/>
    </location>
</feature>
<reference evidence="3" key="1">
    <citation type="journal article" date="2020" name="Stud. Mycol.">
        <title>101 Dothideomycetes genomes: a test case for predicting lifestyles and emergence of pathogens.</title>
        <authorList>
            <person name="Haridas S."/>
            <person name="Albert R."/>
            <person name="Binder M."/>
            <person name="Bloem J."/>
            <person name="Labutti K."/>
            <person name="Salamov A."/>
            <person name="Andreopoulos B."/>
            <person name="Baker S."/>
            <person name="Barry K."/>
            <person name="Bills G."/>
            <person name="Bluhm B."/>
            <person name="Cannon C."/>
            <person name="Castanera R."/>
            <person name="Culley D."/>
            <person name="Daum C."/>
            <person name="Ezra D."/>
            <person name="Gonzalez J."/>
            <person name="Henrissat B."/>
            <person name="Kuo A."/>
            <person name="Liang C."/>
            <person name="Lipzen A."/>
            <person name="Lutzoni F."/>
            <person name="Magnuson J."/>
            <person name="Mondo S."/>
            <person name="Nolan M."/>
            <person name="Ohm R."/>
            <person name="Pangilinan J."/>
            <person name="Park H.-J."/>
            <person name="Ramirez L."/>
            <person name="Alfaro M."/>
            <person name="Sun H."/>
            <person name="Tritt A."/>
            <person name="Yoshinaga Y."/>
            <person name="Zwiers L.-H."/>
            <person name="Turgeon B."/>
            <person name="Goodwin S."/>
            <person name="Spatafora J."/>
            <person name="Crous P."/>
            <person name="Grigoriev I."/>
        </authorList>
    </citation>
    <scope>NUCLEOTIDE SEQUENCE</scope>
    <source>
        <strain evidence="3">CBS 175.79</strain>
    </source>
</reference>
<feature type="domain" description="Stc1" evidence="2">
    <location>
        <begin position="23"/>
        <end position="104"/>
    </location>
</feature>